<evidence type="ECO:0000256" key="2">
    <source>
        <dbReference type="ARBA" id="ARBA00022741"/>
    </source>
</evidence>
<name>A0A8J4PW82_9MYCE</name>
<dbReference type="GO" id="GO:0016772">
    <property type="term" value="F:transferase activity, transferring phosphorus-containing groups"/>
    <property type="evidence" value="ECO:0007669"/>
    <property type="project" value="InterPro"/>
</dbReference>
<dbReference type="Pfam" id="PF07959">
    <property type="entry name" value="Fucose_pyrophosphorylase"/>
    <property type="match status" value="1"/>
</dbReference>
<keyword evidence="5" id="KW-1185">Reference proteome</keyword>
<dbReference type="EMBL" id="AJWJ01000460">
    <property type="protein sequence ID" value="KAF2070676.1"/>
    <property type="molecule type" value="Genomic_DNA"/>
</dbReference>
<protein>
    <recommendedName>
        <fullName evidence="3">GDP-fucose pyrophosphorylase domain-containing protein</fullName>
    </recommendedName>
</protein>
<dbReference type="Proteomes" id="UP000695562">
    <property type="component" value="Unassembled WGS sequence"/>
</dbReference>
<keyword evidence="2" id="KW-0547">Nucleotide-binding</keyword>
<dbReference type="PANTHER" id="PTHR15045">
    <property type="entry name" value="FUCOSE-1-PHOSPHATE GUANYLYLTRANSFERASE"/>
    <property type="match status" value="1"/>
</dbReference>
<dbReference type="InterPro" id="IPR012887">
    <property type="entry name" value="GDP_fucose_pyrophosphorylase"/>
</dbReference>
<dbReference type="OrthoDB" id="10062280at2759"/>
<organism evidence="4 5">
    <name type="scientific">Polysphondylium violaceum</name>
    <dbReference type="NCBI Taxonomy" id="133409"/>
    <lineage>
        <taxon>Eukaryota</taxon>
        <taxon>Amoebozoa</taxon>
        <taxon>Evosea</taxon>
        <taxon>Eumycetozoa</taxon>
        <taxon>Dictyostelia</taxon>
        <taxon>Dictyosteliales</taxon>
        <taxon>Dictyosteliaceae</taxon>
        <taxon>Polysphondylium</taxon>
    </lineage>
</organism>
<evidence type="ECO:0000313" key="5">
    <source>
        <dbReference type="Proteomes" id="UP000695562"/>
    </source>
</evidence>
<keyword evidence="1" id="KW-0808">Transferase</keyword>
<feature type="domain" description="GDP-fucose pyrophosphorylase" evidence="3">
    <location>
        <begin position="110"/>
        <end position="516"/>
    </location>
</feature>
<sequence length="573" mass="65902">MIELGFEDNIDILNQYKSIHKRKTNDYKLFLNDNVDNRRKDQFWDTIVITAIDDQQKDYYELVLREKIKVNEIPSFIEYIVISDPKGYKIGCGGSTIYVLSILKEKLGAKFDKSKILLLHAGGYSKRLPNHSMTGKIFASIPYTLVDDGPTCSMLEMKLIMLIDIPKKMKPGVFLACSDDIEIFDSWDIEFKVDNGFIAIAQPGTLDIGTGHGVFVLEELNNFKQNSLNLCKKFIHKPTKEKMALENAILSNGLVLMDSCYYFDHNISSLLLQYYSENNPIKVEIDAYSDFLQPIGKDAKPDYFHSKNNVTTFTPEIAIEREKLFKLLNDNQCKLYMIPYIPSTFIHIGTCHEYIEHFTNNFNKLGFKRILYSLVNNNNDDSGLLKEVTILHSIIKSKNSSIQSNSVIEYCKFTNINLSIGSRCILSDLENDDNNHNNNNEQCLEINIPSNTFIQTQCVSDKYVTIVFGIDDNLKSTTKPLTIFNQPIENLFKTNPIQFDSETHSLWNASIFPICDSPSKSLFASLNLFFNHVKSNQQQHQLYSIERCLMEKNLAKQYQRRLNLTKEIKNNKK</sequence>
<dbReference type="GO" id="GO:0042350">
    <property type="term" value="P:GDP-L-fucose biosynthetic process"/>
    <property type="evidence" value="ECO:0007669"/>
    <property type="project" value="UniProtKB-ARBA"/>
</dbReference>
<dbReference type="PANTHER" id="PTHR15045:SF1">
    <property type="entry name" value="FUCOSE-1-PHOSPHATE GUANYLYLTRANSFERASE"/>
    <property type="match status" value="1"/>
</dbReference>
<accession>A0A8J4PW82</accession>
<dbReference type="GO" id="GO:0000166">
    <property type="term" value="F:nucleotide binding"/>
    <property type="evidence" value="ECO:0007669"/>
    <property type="project" value="UniProtKB-KW"/>
</dbReference>
<reference evidence="4" key="1">
    <citation type="submission" date="2020-01" db="EMBL/GenBank/DDBJ databases">
        <title>Development of genomics and gene disruption for Polysphondylium violaceum indicates a role for the polyketide synthase stlB in stalk morphogenesis.</title>
        <authorList>
            <person name="Narita B."/>
            <person name="Kawabe Y."/>
            <person name="Kin K."/>
            <person name="Saito T."/>
            <person name="Gibbs R."/>
            <person name="Kuspa A."/>
            <person name="Muzny D."/>
            <person name="Queller D."/>
            <person name="Richards S."/>
            <person name="Strassman J."/>
            <person name="Sucgang R."/>
            <person name="Worley K."/>
            <person name="Schaap P."/>
        </authorList>
    </citation>
    <scope>NUCLEOTIDE SEQUENCE</scope>
    <source>
        <strain evidence="4">QSvi11</strain>
    </source>
</reference>
<dbReference type="AlphaFoldDB" id="A0A8J4PW82"/>
<evidence type="ECO:0000259" key="3">
    <source>
        <dbReference type="Pfam" id="PF07959"/>
    </source>
</evidence>
<evidence type="ECO:0000256" key="1">
    <source>
        <dbReference type="ARBA" id="ARBA00022679"/>
    </source>
</evidence>
<proteinExistence type="predicted"/>
<evidence type="ECO:0000313" key="4">
    <source>
        <dbReference type="EMBL" id="KAF2070676.1"/>
    </source>
</evidence>
<gene>
    <name evidence="4" type="ORF">CYY_008002</name>
</gene>
<comment type="caution">
    <text evidence="4">The sequence shown here is derived from an EMBL/GenBank/DDBJ whole genome shotgun (WGS) entry which is preliminary data.</text>
</comment>